<evidence type="ECO:0000313" key="17">
    <source>
        <dbReference type="Proteomes" id="UP000292423"/>
    </source>
</evidence>
<comment type="function">
    <text evidence="10">Involved in repair of UV radiation-induced DNA damage. Catalyzes the light-dependent monomerization (300-600 nm) of cyclobutyl pyrimidine dimers (in cis-syn configuration), which are formed between adjacent bases on the same DNA strand upon exposure to ultraviolet radiation.</text>
</comment>
<evidence type="ECO:0000256" key="12">
    <source>
        <dbReference type="PIRSR" id="PIRSR602081-1"/>
    </source>
</evidence>
<dbReference type="GO" id="GO:0009416">
    <property type="term" value="P:response to light stimulus"/>
    <property type="evidence" value="ECO:0007669"/>
    <property type="project" value="TreeGrafter"/>
</dbReference>
<dbReference type="InterPro" id="IPR018394">
    <property type="entry name" value="DNA_photolyase_1_CS_C"/>
</dbReference>
<feature type="binding site" evidence="12">
    <location>
        <begin position="253"/>
        <end position="257"/>
    </location>
    <ligand>
        <name>FAD</name>
        <dbReference type="ChEBI" id="CHEBI:57692"/>
    </ligand>
</feature>
<accession>A0A4Q7Z4G8</accession>
<dbReference type="SUPFAM" id="SSF52425">
    <property type="entry name" value="Cryptochrome/photolyase, N-terminal domain"/>
    <property type="match status" value="1"/>
</dbReference>
<dbReference type="PANTHER" id="PTHR11455">
    <property type="entry name" value="CRYPTOCHROME"/>
    <property type="match status" value="1"/>
</dbReference>
<dbReference type="AlphaFoldDB" id="A0A4Q7Z4G8"/>
<dbReference type="FunFam" id="1.10.579.10:FF:000003">
    <property type="entry name" value="Deoxyribodipyrimidine photo-lyase"/>
    <property type="match status" value="1"/>
</dbReference>
<dbReference type="Gene3D" id="1.10.579.10">
    <property type="entry name" value="DNA Cyclobutane Dipyrimidine Photolyase, subunit A, domain 3"/>
    <property type="match status" value="1"/>
</dbReference>
<dbReference type="Proteomes" id="UP000292423">
    <property type="component" value="Unassembled WGS sequence"/>
</dbReference>
<evidence type="ECO:0000256" key="1">
    <source>
        <dbReference type="ARBA" id="ARBA00001932"/>
    </source>
</evidence>
<feature type="site" description="Electron transfer via tryptophanyl radical" evidence="13">
    <location>
        <position position="378"/>
    </location>
</feature>
<evidence type="ECO:0000256" key="11">
    <source>
        <dbReference type="ARBA" id="ARBA00083107"/>
    </source>
</evidence>
<keyword evidence="7 14" id="KW-0157">Chromophore</keyword>
<feature type="binding site" evidence="12">
    <location>
        <begin position="293"/>
        <end position="300"/>
    </location>
    <ligand>
        <name>FAD</name>
        <dbReference type="ChEBI" id="CHEBI:57692"/>
    </ligand>
</feature>
<dbReference type="Gene3D" id="1.25.40.80">
    <property type="match status" value="1"/>
</dbReference>
<name>A0A4Q7Z4G8_9GAMM</name>
<dbReference type="EC" id="4.1.99.3" evidence="3"/>
<feature type="site" description="Electron transfer via tryptophanyl radical" evidence="13">
    <location>
        <position position="401"/>
    </location>
</feature>
<feature type="site" description="Electron transfer via tryptophanyl radical" evidence="13">
    <location>
        <position position="325"/>
    </location>
</feature>
<feature type="binding site" evidence="12">
    <location>
        <position position="240"/>
    </location>
    <ligand>
        <name>FAD</name>
        <dbReference type="ChEBI" id="CHEBI:57692"/>
    </ligand>
</feature>
<dbReference type="GO" id="GO:0003677">
    <property type="term" value="F:DNA binding"/>
    <property type="evidence" value="ECO:0007669"/>
    <property type="project" value="TreeGrafter"/>
</dbReference>
<evidence type="ECO:0000256" key="4">
    <source>
        <dbReference type="ARBA" id="ARBA00014046"/>
    </source>
</evidence>
<dbReference type="OrthoDB" id="9772484at2"/>
<comment type="cofactor">
    <cofactor evidence="12">
        <name>FAD</name>
        <dbReference type="ChEBI" id="CHEBI:57692"/>
    </cofactor>
    <text evidence="12">Binds 1 FAD per subunit.</text>
</comment>
<dbReference type="InterPro" id="IPR036134">
    <property type="entry name" value="Crypto/Photolyase_FAD-like_sf"/>
</dbReference>
<comment type="catalytic activity">
    <reaction evidence="9">
        <text>cyclobutadipyrimidine (in DNA) = 2 pyrimidine residues (in DNA).</text>
        <dbReference type="EC" id="4.1.99.3"/>
    </reaction>
</comment>
<dbReference type="InterPro" id="IPR036155">
    <property type="entry name" value="Crypto/Photolyase_N_sf"/>
</dbReference>
<protein>
    <recommendedName>
        <fullName evidence="4">Deoxyribodipyrimidine photo-lyase</fullName>
        <ecNumber evidence="3">4.1.99.3</ecNumber>
    </recommendedName>
    <alternativeName>
        <fullName evidence="8">DNA photolyase</fullName>
    </alternativeName>
    <alternativeName>
        <fullName evidence="11">Photoreactivating enzyme</fullName>
    </alternativeName>
</protein>
<dbReference type="PRINTS" id="PR00147">
    <property type="entry name" value="DNAPHOTLYASE"/>
</dbReference>
<dbReference type="Pfam" id="PF00875">
    <property type="entry name" value="DNA_photolyase"/>
    <property type="match status" value="1"/>
</dbReference>
<evidence type="ECO:0000256" key="7">
    <source>
        <dbReference type="ARBA" id="ARBA00022991"/>
    </source>
</evidence>
<evidence type="ECO:0000259" key="15">
    <source>
        <dbReference type="PROSITE" id="PS51645"/>
    </source>
</evidence>
<evidence type="ECO:0000256" key="10">
    <source>
        <dbReference type="ARBA" id="ARBA00059220"/>
    </source>
</evidence>
<evidence type="ECO:0000256" key="13">
    <source>
        <dbReference type="PIRSR" id="PIRSR602081-2"/>
    </source>
</evidence>
<organism evidence="16 17">
    <name type="scientific">Fluviicoccus keumensis</name>
    <dbReference type="NCBI Taxonomy" id="1435465"/>
    <lineage>
        <taxon>Bacteria</taxon>
        <taxon>Pseudomonadati</taxon>
        <taxon>Pseudomonadota</taxon>
        <taxon>Gammaproteobacteria</taxon>
        <taxon>Moraxellales</taxon>
        <taxon>Moraxellaceae</taxon>
        <taxon>Fluviicoccus</taxon>
    </lineage>
</organism>
<dbReference type="GO" id="GO:0000719">
    <property type="term" value="P:photoreactive repair"/>
    <property type="evidence" value="ECO:0007669"/>
    <property type="project" value="UniProtKB-ARBA"/>
</dbReference>
<feature type="binding site" evidence="12">
    <location>
        <position position="290"/>
    </location>
    <ligand>
        <name>FAD</name>
        <dbReference type="ChEBI" id="CHEBI:57692"/>
    </ligand>
</feature>
<dbReference type="InterPro" id="IPR006050">
    <property type="entry name" value="DNA_photolyase_N"/>
</dbReference>
<evidence type="ECO:0000256" key="14">
    <source>
        <dbReference type="RuleBase" id="RU004182"/>
    </source>
</evidence>
<dbReference type="InterPro" id="IPR014729">
    <property type="entry name" value="Rossmann-like_a/b/a_fold"/>
</dbReference>
<dbReference type="PROSITE" id="PS00394">
    <property type="entry name" value="DNA_PHOTOLYASES_1_1"/>
    <property type="match status" value="1"/>
</dbReference>
<dbReference type="InterPro" id="IPR002081">
    <property type="entry name" value="Cryptochrome/DNA_photolyase_1"/>
</dbReference>
<dbReference type="SUPFAM" id="SSF48173">
    <property type="entry name" value="Cryptochrome/photolyase FAD-binding domain"/>
    <property type="match status" value="1"/>
</dbReference>
<keyword evidence="5 12" id="KW-0285">Flavoprotein</keyword>
<comment type="similarity">
    <text evidence="14">Belongs to the DNA photolyase family.</text>
</comment>
<dbReference type="Gene3D" id="3.40.50.620">
    <property type="entry name" value="HUPs"/>
    <property type="match status" value="1"/>
</dbReference>
<dbReference type="Pfam" id="PF03441">
    <property type="entry name" value="FAD_binding_7"/>
    <property type="match status" value="1"/>
</dbReference>
<evidence type="ECO:0000256" key="3">
    <source>
        <dbReference type="ARBA" id="ARBA00013149"/>
    </source>
</evidence>
<feature type="binding site" evidence="12">
    <location>
        <begin position="391"/>
        <end position="393"/>
    </location>
    <ligand>
        <name>FAD</name>
        <dbReference type="ChEBI" id="CHEBI:57692"/>
    </ligand>
</feature>
<sequence>MEAHQGKSRGMSRHLVWLRADLRSIDNTALSEACRDPEAEVAALWLVTPEQWRRHGKAGCQLDLELRTLRELSVTLEALNIPLLIREVPDFAAIPALLLSLCQAEGIDRVYWNKQYEWNERVRDKAAADLLRANGITVEMHADQCIIGPGEVLTGDGRFYSVYTPFKRNWLSQIYERGVRVHPAPLKRQSAWTRPDPVPTSVPGFESHVPLPELERLWPGGESAALARLEVFTDKHARRYRELRDFPALSEATSGLSPYLAIGAISSRQCWQAAANELAAYGPSADIDHWVSELGWREFYKHILVGFPRVNKHRPFRLETEQLRWNDDEEAFQRWCDGKTGFPIVDAAMRQLRATGWMHNRLRMIAAMFLTKDLFIDWRKGERFFMQHLVDGDLAANNGGWQWSASTGNDAAPYFRIFNPKLQSERFDPEGNFLRRYLPELAGLDNKRIHAPHEKQRDFLLDYPLPMVDHRAACEETVSRFKALGELPVGRADNR</sequence>
<comment type="caution">
    <text evidence="16">The sequence shown here is derived from an EMBL/GenBank/DDBJ whole genome shotgun (WGS) entry which is preliminary data.</text>
</comment>
<keyword evidence="16" id="KW-0456">Lyase</keyword>
<dbReference type="EMBL" id="SHKX01000012">
    <property type="protein sequence ID" value="RZU45197.1"/>
    <property type="molecule type" value="Genomic_DNA"/>
</dbReference>
<evidence type="ECO:0000256" key="6">
    <source>
        <dbReference type="ARBA" id="ARBA00022827"/>
    </source>
</evidence>
<dbReference type="GO" id="GO:0003904">
    <property type="term" value="F:deoxyribodipyrimidine photo-lyase activity"/>
    <property type="evidence" value="ECO:0007669"/>
    <property type="project" value="UniProtKB-EC"/>
</dbReference>
<gene>
    <name evidence="16" type="ORF">EV700_2012</name>
</gene>
<dbReference type="InterPro" id="IPR005101">
    <property type="entry name" value="Cryptochr/Photolyase_FAD-bd"/>
</dbReference>
<dbReference type="PROSITE" id="PS51645">
    <property type="entry name" value="PHR_CRY_ALPHA_BETA"/>
    <property type="match status" value="1"/>
</dbReference>
<dbReference type="NCBIfam" id="NF007955">
    <property type="entry name" value="PRK10674.1"/>
    <property type="match status" value="1"/>
</dbReference>
<keyword evidence="6 12" id="KW-0274">FAD</keyword>
<feature type="domain" description="Photolyase/cryptochrome alpha/beta" evidence="15">
    <location>
        <begin position="12"/>
        <end position="146"/>
    </location>
</feature>
<evidence type="ECO:0000256" key="9">
    <source>
        <dbReference type="ARBA" id="ARBA00033999"/>
    </source>
</evidence>
<evidence type="ECO:0000313" key="16">
    <source>
        <dbReference type="EMBL" id="RZU45197.1"/>
    </source>
</evidence>
<evidence type="ECO:0000256" key="5">
    <source>
        <dbReference type="ARBA" id="ARBA00022630"/>
    </source>
</evidence>
<dbReference type="GO" id="GO:0071949">
    <property type="term" value="F:FAD binding"/>
    <property type="evidence" value="ECO:0007669"/>
    <property type="project" value="TreeGrafter"/>
</dbReference>
<reference evidence="16 17" key="1">
    <citation type="submission" date="2019-02" db="EMBL/GenBank/DDBJ databases">
        <title>Genomic Encyclopedia of Type Strains, Phase IV (KMG-IV): sequencing the most valuable type-strain genomes for metagenomic binning, comparative biology and taxonomic classification.</title>
        <authorList>
            <person name="Goeker M."/>
        </authorList>
    </citation>
    <scope>NUCLEOTIDE SEQUENCE [LARGE SCALE GENOMIC DNA]</scope>
    <source>
        <strain evidence="16 17">DSM 105135</strain>
    </source>
</reference>
<comment type="similarity">
    <text evidence="2">Belongs to the DNA photolyase class-1 family.</text>
</comment>
<dbReference type="PANTHER" id="PTHR11455:SF9">
    <property type="entry name" value="CRYPTOCHROME CIRCADIAN CLOCK 5 ISOFORM X1"/>
    <property type="match status" value="1"/>
</dbReference>
<evidence type="ECO:0000256" key="8">
    <source>
        <dbReference type="ARBA" id="ARBA00031671"/>
    </source>
</evidence>
<keyword evidence="17" id="KW-1185">Reference proteome</keyword>
<comment type="cofactor">
    <cofactor evidence="1">
        <name>(6R)-5,10-methylene-5,6,7,8-tetrahydrofolate</name>
        <dbReference type="ChEBI" id="CHEBI:15636"/>
    </cofactor>
</comment>
<evidence type="ECO:0000256" key="2">
    <source>
        <dbReference type="ARBA" id="ARBA00005862"/>
    </source>
</evidence>
<proteinExistence type="inferred from homology"/>